<feature type="transmembrane region" description="Helical" evidence="3">
    <location>
        <begin position="178"/>
        <end position="203"/>
    </location>
</feature>
<dbReference type="InterPro" id="IPR000160">
    <property type="entry name" value="GGDEF_dom"/>
</dbReference>
<dbReference type="SUPFAM" id="SSF55073">
    <property type="entry name" value="Nucleotide cyclase"/>
    <property type="match status" value="1"/>
</dbReference>
<dbReference type="SMART" id="SM00267">
    <property type="entry name" value="GGDEF"/>
    <property type="match status" value="1"/>
</dbReference>
<dbReference type="Gene3D" id="3.30.70.270">
    <property type="match status" value="1"/>
</dbReference>
<proteinExistence type="predicted"/>
<evidence type="ECO:0000313" key="7">
    <source>
        <dbReference type="Proteomes" id="UP000287330"/>
    </source>
</evidence>
<dbReference type="SUPFAM" id="SSF141868">
    <property type="entry name" value="EAL domain-like"/>
    <property type="match status" value="1"/>
</dbReference>
<gene>
    <name evidence="6" type="ORF">CWE25_10615</name>
</gene>
<dbReference type="EC" id="3.1.4.52" evidence="1"/>
<dbReference type="InterPro" id="IPR050706">
    <property type="entry name" value="Cyclic-di-GMP_PDE-like"/>
</dbReference>
<dbReference type="NCBIfam" id="TIGR00254">
    <property type="entry name" value="GGDEF"/>
    <property type="match status" value="1"/>
</dbReference>
<feature type="transmembrane region" description="Helical" evidence="3">
    <location>
        <begin position="46"/>
        <end position="69"/>
    </location>
</feature>
<keyword evidence="3" id="KW-0472">Membrane</keyword>
<dbReference type="CDD" id="cd01948">
    <property type="entry name" value="EAL"/>
    <property type="match status" value="1"/>
</dbReference>
<evidence type="ECO:0000256" key="2">
    <source>
        <dbReference type="ARBA" id="ARBA00022636"/>
    </source>
</evidence>
<dbReference type="FunFam" id="3.20.20.450:FF:000001">
    <property type="entry name" value="Cyclic di-GMP phosphodiesterase yahA"/>
    <property type="match status" value="1"/>
</dbReference>
<feature type="transmembrane region" description="Helical" evidence="3">
    <location>
        <begin position="209"/>
        <end position="230"/>
    </location>
</feature>
<evidence type="ECO:0000259" key="4">
    <source>
        <dbReference type="PROSITE" id="PS50883"/>
    </source>
</evidence>
<dbReference type="PROSITE" id="PS50887">
    <property type="entry name" value="GGDEF"/>
    <property type="match status" value="1"/>
</dbReference>
<feature type="transmembrane region" description="Helical" evidence="3">
    <location>
        <begin position="81"/>
        <end position="104"/>
    </location>
</feature>
<evidence type="ECO:0000256" key="1">
    <source>
        <dbReference type="ARBA" id="ARBA00012282"/>
    </source>
</evidence>
<name>A0A432XT06_9GAMM</name>
<dbReference type="InterPro" id="IPR029787">
    <property type="entry name" value="Nucleotide_cyclase"/>
</dbReference>
<organism evidence="6 7">
    <name type="scientific">Idiomarina fontislapidosi</name>
    <dbReference type="NCBI Taxonomy" id="263723"/>
    <lineage>
        <taxon>Bacteria</taxon>
        <taxon>Pseudomonadati</taxon>
        <taxon>Pseudomonadota</taxon>
        <taxon>Gammaproteobacteria</taxon>
        <taxon>Alteromonadales</taxon>
        <taxon>Idiomarinaceae</taxon>
        <taxon>Idiomarina</taxon>
    </lineage>
</organism>
<keyword evidence="3" id="KW-0812">Transmembrane</keyword>
<dbReference type="PANTHER" id="PTHR33121:SF79">
    <property type="entry name" value="CYCLIC DI-GMP PHOSPHODIESTERASE PDED-RELATED"/>
    <property type="match status" value="1"/>
</dbReference>
<dbReference type="Gene3D" id="3.20.20.450">
    <property type="entry name" value="EAL domain"/>
    <property type="match status" value="1"/>
</dbReference>
<comment type="caution">
    <text evidence="6">The sequence shown here is derived from an EMBL/GenBank/DDBJ whole genome shotgun (WGS) entry which is preliminary data.</text>
</comment>
<dbReference type="Proteomes" id="UP000287330">
    <property type="component" value="Unassembled WGS sequence"/>
</dbReference>
<keyword evidence="2" id="KW-0973">c-di-GMP</keyword>
<dbReference type="EMBL" id="PIPV01000009">
    <property type="protein sequence ID" value="RUO51721.1"/>
    <property type="molecule type" value="Genomic_DNA"/>
</dbReference>
<dbReference type="SMART" id="SM00052">
    <property type="entry name" value="EAL"/>
    <property type="match status" value="1"/>
</dbReference>
<feature type="transmembrane region" description="Helical" evidence="3">
    <location>
        <begin position="15"/>
        <end position="34"/>
    </location>
</feature>
<feature type="domain" description="EAL" evidence="4">
    <location>
        <begin position="420"/>
        <end position="674"/>
    </location>
</feature>
<dbReference type="OrthoDB" id="8553030at2"/>
<dbReference type="CDD" id="cd01949">
    <property type="entry name" value="GGDEF"/>
    <property type="match status" value="1"/>
</dbReference>
<dbReference type="PROSITE" id="PS50883">
    <property type="entry name" value="EAL"/>
    <property type="match status" value="1"/>
</dbReference>
<reference evidence="7" key="1">
    <citation type="journal article" date="2018" name="Front. Microbiol.">
        <title>Genome-Based Analysis Reveals the Taxonomy and Diversity of the Family Idiomarinaceae.</title>
        <authorList>
            <person name="Liu Y."/>
            <person name="Lai Q."/>
            <person name="Shao Z."/>
        </authorList>
    </citation>
    <scope>NUCLEOTIDE SEQUENCE [LARGE SCALE GENOMIC DNA]</scope>
    <source>
        <strain evidence="7">F23</strain>
    </source>
</reference>
<dbReference type="InterPro" id="IPR001633">
    <property type="entry name" value="EAL_dom"/>
</dbReference>
<keyword evidence="3" id="KW-1133">Transmembrane helix</keyword>
<evidence type="ECO:0000256" key="3">
    <source>
        <dbReference type="SAM" id="Phobius"/>
    </source>
</evidence>
<dbReference type="Pfam" id="PF00563">
    <property type="entry name" value="EAL"/>
    <property type="match status" value="1"/>
</dbReference>
<dbReference type="RefSeq" id="WP_110575427.1">
    <property type="nucleotide sequence ID" value="NZ_PIPV01000009.1"/>
</dbReference>
<sequence>MPDLDLVTSLAIETLTHVIQTLMLLGFAGLLRFYFKSYQQGYLSDWSIACLSYGASEFIRAVLTSSALIGLTLPDWASQSLYTSSIFLHYTALTYIGLGAFNATKDRDPSKLTRRVLLTLTAIASLLTVLWMYTNRAGQLTVFESELPRFVVPALLFLGISLFMFLRIPPGFGPKIVAFAFLFLAIKNLILSAILLFTTTIYLDWIISAQGLFTIVFLTIIMVGIVIWLLDSERSTSFYAVQRAEYLHTHDALTGVANRQQLVSKVPVLVDYCRSNNQHLSVMLFGVSRFKSINERLGIRGGDQVLKEIARRLQHFRHKPIAVARISGDVFAVLFDHLKSRRHILDLAKELQQEVTRPIEVNQRQISLSVGVGISRYPQHGVNAEVLLNKATLALTEAKHQNASNITFYERGMDDAFSQLIDMEPILRKAFKHNEFVLYLQPQFDFDYQQLCGFEALIRWQHPERGLLSPAEFIPHIEQLGLTELLDNWVLERAAEILKEWQTRFKHVWPIAVNLSAQQFQQSKLVEHLTELMTRHQLDASFLELEITETVAMSDLSNGMEVIRQLRDIGFKVAIDDFGTGHSSLAYLRSLPINKIKIDRSFVSELQVNRTDATILKAMIRLAHGLGKRVIAEGIETQDQQDILQQLGCDMMQGYFYSPPIKLELAEQLIENELKLGREPLPSSLATA</sequence>
<keyword evidence="7" id="KW-1185">Reference proteome</keyword>
<dbReference type="Pfam" id="PF00990">
    <property type="entry name" value="GGDEF"/>
    <property type="match status" value="1"/>
</dbReference>
<dbReference type="PANTHER" id="PTHR33121">
    <property type="entry name" value="CYCLIC DI-GMP PHOSPHODIESTERASE PDEF"/>
    <property type="match status" value="1"/>
</dbReference>
<feature type="transmembrane region" description="Helical" evidence="3">
    <location>
        <begin position="147"/>
        <end position="166"/>
    </location>
</feature>
<feature type="transmembrane region" description="Helical" evidence="3">
    <location>
        <begin position="116"/>
        <end position="135"/>
    </location>
</feature>
<accession>A0A432XT06</accession>
<feature type="domain" description="GGDEF" evidence="5">
    <location>
        <begin position="278"/>
        <end position="411"/>
    </location>
</feature>
<protein>
    <recommendedName>
        <fullName evidence="1">cyclic-guanylate-specific phosphodiesterase</fullName>
        <ecNumber evidence="1">3.1.4.52</ecNumber>
    </recommendedName>
</protein>
<dbReference type="InterPro" id="IPR043128">
    <property type="entry name" value="Rev_trsase/Diguanyl_cyclase"/>
</dbReference>
<dbReference type="GO" id="GO:0071111">
    <property type="term" value="F:cyclic-guanylate-specific phosphodiesterase activity"/>
    <property type="evidence" value="ECO:0007669"/>
    <property type="project" value="UniProtKB-EC"/>
</dbReference>
<dbReference type="AlphaFoldDB" id="A0A432XT06"/>
<dbReference type="InterPro" id="IPR035919">
    <property type="entry name" value="EAL_sf"/>
</dbReference>
<evidence type="ECO:0000313" key="6">
    <source>
        <dbReference type="EMBL" id="RUO51721.1"/>
    </source>
</evidence>
<evidence type="ECO:0000259" key="5">
    <source>
        <dbReference type="PROSITE" id="PS50887"/>
    </source>
</evidence>